<dbReference type="Pfam" id="PF02803">
    <property type="entry name" value="Thiolase_C"/>
    <property type="match status" value="1"/>
</dbReference>
<comment type="similarity">
    <text evidence="1 4">Belongs to the thiolase-like superfamily. Thiolase family.</text>
</comment>
<evidence type="ECO:0000256" key="2">
    <source>
        <dbReference type="ARBA" id="ARBA00022679"/>
    </source>
</evidence>
<evidence type="ECO:0000313" key="8">
    <source>
        <dbReference type="Proteomes" id="UP001596180"/>
    </source>
</evidence>
<evidence type="ECO:0000313" key="7">
    <source>
        <dbReference type="EMBL" id="MFC5853635.1"/>
    </source>
</evidence>
<dbReference type="NCBIfam" id="TIGR01930">
    <property type="entry name" value="AcCoA-C-Actrans"/>
    <property type="match status" value="1"/>
</dbReference>
<dbReference type="InterPro" id="IPR020616">
    <property type="entry name" value="Thiolase_N"/>
</dbReference>
<comment type="caution">
    <text evidence="7">The sequence shown here is derived from an EMBL/GenBank/DDBJ whole genome shotgun (WGS) entry which is preliminary data.</text>
</comment>
<keyword evidence="2 4" id="KW-0808">Transferase</keyword>
<protein>
    <submittedName>
        <fullName evidence="7">Thiolase family protein</fullName>
    </submittedName>
</protein>
<dbReference type="InterPro" id="IPR020617">
    <property type="entry name" value="Thiolase_C"/>
</dbReference>
<accession>A0ABW1DZA3</accession>
<evidence type="ECO:0000256" key="4">
    <source>
        <dbReference type="RuleBase" id="RU003557"/>
    </source>
</evidence>
<keyword evidence="3 4" id="KW-0012">Acyltransferase</keyword>
<dbReference type="PIRSF" id="PIRSF000429">
    <property type="entry name" value="Ac-CoA_Ac_transf"/>
    <property type="match status" value="1"/>
</dbReference>
<evidence type="ECO:0000256" key="1">
    <source>
        <dbReference type="ARBA" id="ARBA00010982"/>
    </source>
</evidence>
<evidence type="ECO:0000259" key="5">
    <source>
        <dbReference type="Pfam" id="PF00108"/>
    </source>
</evidence>
<sequence length="397" mass="41105">MNDAVIVDVIRTPSGKGKPGGQLSGIHPADLLSRVLRALVERNDLDPALIDDVIAGCVSQSGQQTMNIARNAILGAGLPESVPGTTIDRQCGSSQQAAHFAAQGVMAGAYDIAIACGVESMSRVPMFSSSQGQDPAGPAVAARYPEGLVNQGISAELIAARWKLDRDALDSFSARSHARAAAAAASGAFDSEILPITVTDADGTERTLTTDETVRATTTVEGLGGLKPSFRDEAMGARFPEIDWSITPGNSSPLTDGASAALIMSAAKAEALGLRPRARFHSFSVTGSDPLLMLTGVIPATEKVLARAGLGIDDIDAYEVNEAFAPVPMVWQQELGADPERLNPRGGAIALGHPLGGSGTRLLTTLLNHLEATGGRYGLQTMCEGGGMANATVIERL</sequence>
<dbReference type="CDD" id="cd00751">
    <property type="entry name" value="thiolase"/>
    <property type="match status" value="1"/>
</dbReference>
<evidence type="ECO:0000256" key="3">
    <source>
        <dbReference type="ARBA" id="ARBA00023315"/>
    </source>
</evidence>
<dbReference type="RefSeq" id="WP_381364187.1">
    <property type="nucleotide sequence ID" value="NZ_JBHSOA010000037.1"/>
</dbReference>
<gene>
    <name evidence="7" type="ORF">ACFPZI_18025</name>
</gene>
<feature type="domain" description="Thiolase N-terminal" evidence="5">
    <location>
        <begin position="5"/>
        <end position="266"/>
    </location>
</feature>
<feature type="domain" description="Thiolase C-terminal" evidence="6">
    <location>
        <begin position="275"/>
        <end position="396"/>
    </location>
</feature>
<dbReference type="PROSITE" id="PS00737">
    <property type="entry name" value="THIOLASE_2"/>
    <property type="match status" value="1"/>
</dbReference>
<dbReference type="InterPro" id="IPR016039">
    <property type="entry name" value="Thiolase-like"/>
</dbReference>
<dbReference type="Pfam" id="PF00108">
    <property type="entry name" value="Thiolase_N"/>
    <property type="match status" value="1"/>
</dbReference>
<name>A0ABW1DZA3_9ACTN</name>
<dbReference type="EMBL" id="JBHSOA010000037">
    <property type="protein sequence ID" value="MFC5853635.1"/>
    <property type="molecule type" value="Genomic_DNA"/>
</dbReference>
<dbReference type="PANTHER" id="PTHR43365:SF1">
    <property type="entry name" value="ACETYL-COA C-ACYLTRANSFERASE"/>
    <property type="match status" value="1"/>
</dbReference>
<dbReference type="InterPro" id="IPR002155">
    <property type="entry name" value="Thiolase"/>
</dbReference>
<reference evidence="8" key="1">
    <citation type="journal article" date="2019" name="Int. J. Syst. Evol. Microbiol.">
        <title>The Global Catalogue of Microorganisms (GCM) 10K type strain sequencing project: providing services to taxonomists for standard genome sequencing and annotation.</title>
        <authorList>
            <consortium name="The Broad Institute Genomics Platform"/>
            <consortium name="The Broad Institute Genome Sequencing Center for Infectious Disease"/>
            <person name="Wu L."/>
            <person name="Ma J."/>
        </authorList>
    </citation>
    <scope>NUCLEOTIDE SEQUENCE [LARGE SCALE GENOMIC DNA]</scope>
    <source>
        <strain evidence="8">JCM 10411</strain>
    </source>
</reference>
<dbReference type="InterPro" id="IPR020613">
    <property type="entry name" value="Thiolase_CS"/>
</dbReference>
<dbReference type="SUPFAM" id="SSF53901">
    <property type="entry name" value="Thiolase-like"/>
    <property type="match status" value="2"/>
</dbReference>
<keyword evidence="8" id="KW-1185">Reference proteome</keyword>
<evidence type="ECO:0000259" key="6">
    <source>
        <dbReference type="Pfam" id="PF02803"/>
    </source>
</evidence>
<dbReference type="Gene3D" id="3.40.47.10">
    <property type="match status" value="2"/>
</dbReference>
<dbReference type="Proteomes" id="UP001596180">
    <property type="component" value="Unassembled WGS sequence"/>
</dbReference>
<proteinExistence type="inferred from homology"/>
<dbReference type="PANTHER" id="PTHR43365">
    <property type="entry name" value="BLR7806 PROTEIN"/>
    <property type="match status" value="1"/>
</dbReference>
<organism evidence="7 8">
    <name type="scientific">Streptomyces chlorus</name>
    <dbReference type="NCBI Taxonomy" id="887452"/>
    <lineage>
        <taxon>Bacteria</taxon>
        <taxon>Bacillati</taxon>
        <taxon>Actinomycetota</taxon>
        <taxon>Actinomycetes</taxon>
        <taxon>Kitasatosporales</taxon>
        <taxon>Streptomycetaceae</taxon>
        <taxon>Streptomyces</taxon>
    </lineage>
</organism>